<proteinExistence type="predicted"/>
<accession>A0A1D7R052</accession>
<reference evidence="1 2" key="1">
    <citation type="submission" date="2015-08" db="EMBL/GenBank/DDBJ databases">
        <title>The complete genome sequence of Bacillus beveridgei MLTeJB.</title>
        <authorList>
            <person name="Hanson T.E."/>
            <person name="Mesa C."/>
            <person name="Basesman S.M."/>
            <person name="Oremland R.S."/>
        </authorList>
    </citation>
    <scope>NUCLEOTIDE SEQUENCE [LARGE SCALE GENOMIC DNA]</scope>
    <source>
        <strain evidence="1 2">MLTeJB</strain>
    </source>
</reference>
<evidence type="ECO:0000313" key="2">
    <source>
        <dbReference type="Proteomes" id="UP000094463"/>
    </source>
</evidence>
<dbReference type="Proteomes" id="UP000094463">
    <property type="component" value="Chromosome"/>
</dbReference>
<dbReference type="KEGG" id="bbev:BBEV_3336"/>
<dbReference type="AlphaFoldDB" id="A0A1D7R052"/>
<sequence length="61" mass="6716">MALTESRSQLRTGMSSPLNMVLGGFFRKLSTTSERETAASVTLAKQAQRVCRLHLSRGLHP</sequence>
<organism evidence="1 2">
    <name type="scientific">Salisediminibacterium beveridgei</name>
    <dbReference type="NCBI Taxonomy" id="632773"/>
    <lineage>
        <taxon>Bacteria</taxon>
        <taxon>Bacillati</taxon>
        <taxon>Bacillota</taxon>
        <taxon>Bacilli</taxon>
        <taxon>Bacillales</taxon>
        <taxon>Bacillaceae</taxon>
        <taxon>Salisediminibacterium</taxon>
    </lineage>
</organism>
<gene>
    <name evidence="1" type="ORF">BBEV_3336</name>
</gene>
<name>A0A1D7R052_9BACI</name>
<keyword evidence="2" id="KW-1185">Reference proteome</keyword>
<evidence type="ECO:0000313" key="1">
    <source>
        <dbReference type="EMBL" id="AOM84633.1"/>
    </source>
</evidence>
<protein>
    <submittedName>
        <fullName evidence="1">Uncharacterized protein</fullName>
    </submittedName>
</protein>
<dbReference type="EMBL" id="CP012502">
    <property type="protein sequence ID" value="AOM84633.1"/>
    <property type="molecule type" value="Genomic_DNA"/>
</dbReference>